<feature type="transmembrane region" description="Helical" evidence="5">
    <location>
        <begin position="21"/>
        <end position="40"/>
    </location>
</feature>
<evidence type="ECO:0000256" key="5">
    <source>
        <dbReference type="SAM" id="Phobius"/>
    </source>
</evidence>
<keyword evidence="4 5" id="KW-0472">Membrane</keyword>
<feature type="transmembrane region" description="Helical" evidence="5">
    <location>
        <begin position="183"/>
        <end position="203"/>
    </location>
</feature>
<dbReference type="Pfam" id="PF00654">
    <property type="entry name" value="Voltage_CLC"/>
    <property type="match status" value="1"/>
</dbReference>
<dbReference type="GO" id="GO:0015108">
    <property type="term" value="F:chloride transmembrane transporter activity"/>
    <property type="evidence" value="ECO:0007669"/>
    <property type="project" value="InterPro"/>
</dbReference>
<evidence type="ECO:0000313" key="6">
    <source>
        <dbReference type="EMBL" id="TGJ76906.1"/>
    </source>
</evidence>
<sequence length="419" mass="43828">MGLAAEKIKQQGMSLFKNIGVFLKWILLSCLTGGVVGLVGTAFSFCLKFVTGFRTAHMEIVYFLPLAGIAIVFLYHACKVTSPQGTNLVLLAVRSTREVPLRMTPLIFISTCITHLFGGSAGREGAALQIGGSLGFQMGRLFGLDEKDLHVMTMCGMSAAFSALFGTPLTSAVFAMEVISVGIMYYAALVPCVTASLVGAAVAESFGAAPTAFSVTGIPAPEAAAFLRVIFLAALCAGVSVLLCYSMKYIGDFFQKKLKNPYLRAAAGGAAMVVLMLVFGTDYLGAGMESIENAMNGTAKPEAFLLKILFTAVTLGVGFKGGEIVPSFFAGATFGCAAGGLIGLSPSFGASVGLMAVFCGVTNCPLTSLVLSIELFGATGAVFYFLAAAVSYMLSGYTGLYSRQKIMYSKFRPEFIGGQ</sequence>
<feature type="transmembrane region" description="Helical" evidence="5">
    <location>
        <begin position="265"/>
        <end position="286"/>
    </location>
</feature>
<comment type="subcellular location">
    <subcellularLocation>
        <location evidence="1">Membrane</location>
        <topology evidence="1">Multi-pass membrane protein</topology>
    </subcellularLocation>
</comment>
<gene>
    <name evidence="6" type="primary">eriC</name>
    <name evidence="6" type="ORF">CAGA_09790</name>
</gene>
<evidence type="ECO:0000313" key="7">
    <source>
        <dbReference type="Proteomes" id="UP000297714"/>
    </source>
</evidence>
<accession>A0A4Z0YGX6</accession>
<keyword evidence="7" id="KW-1185">Reference proteome</keyword>
<name>A0A4Z0YGX6_9FIRM</name>
<protein>
    <submittedName>
        <fullName evidence="6">Chloride/fluoride channel protein</fullName>
    </submittedName>
</protein>
<dbReference type="Proteomes" id="UP000297714">
    <property type="component" value="Unassembled WGS sequence"/>
</dbReference>
<dbReference type="InterPro" id="IPR001807">
    <property type="entry name" value="ClC"/>
</dbReference>
<proteinExistence type="predicted"/>
<dbReference type="EMBL" id="SRMQ01000003">
    <property type="protein sequence ID" value="TGJ76906.1"/>
    <property type="molecule type" value="Genomic_DNA"/>
</dbReference>
<feature type="transmembrane region" description="Helical" evidence="5">
    <location>
        <begin position="99"/>
        <end position="118"/>
    </location>
</feature>
<organism evidence="6 7">
    <name type="scientific">Caproiciproducens galactitolivorans</name>
    <dbReference type="NCBI Taxonomy" id="642589"/>
    <lineage>
        <taxon>Bacteria</taxon>
        <taxon>Bacillati</taxon>
        <taxon>Bacillota</taxon>
        <taxon>Clostridia</taxon>
        <taxon>Eubacteriales</taxon>
        <taxon>Acutalibacteraceae</taxon>
        <taxon>Caproiciproducens</taxon>
    </lineage>
</organism>
<dbReference type="PANTHER" id="PTHR43427:SF12">
    <property type="entry name" value="CHLORIDE TRANSPORTER"/>
    <property type="match status" value="1"/>
</dbReference>
<feature type="transmembrane region" description="Helical" evidence="5">
    <location>
        <begin position="223"/>
        <end position="245"/>
    </location>
</feature>
<comment type="caution">
    <text evidence="6">The sequence shown here is derived from an EMBL/GenBank/DDBJ whole genome shotgun (WGS) entry which is preliminary data.</text>
</comment>
<dbReference type="GO" id="GO:0016020">
    <property type="term" value="C:membrane"/>
    <property type="evidence" value="ECO:0007669"/>
    <property type="project" value="UniProtKB-SubCell"/>
</dbReference>
<reference evidence="6 7" key="1">
    <citation type="submission" date="2019-04" db="EMBL/GenBank/DDBJ databases">
        <authorList>
            <person name="Poehlein A."/>
            <person name="Bengelsdorf F.R."/>
            <person name="Duerre P."/>
            <person name="Daniel R."/>
        </authorList>
    </citation>
    <scope>NUCLEOTIDE SEQUENCE [LARGE SCALE GENOMIC DNA]</scope>
    <source>
        <strain evidence="6 7">BS-1</strain>
    </source>
</reference>
<dbReference type="Gene3D" id="1.10.3080.10">
    <property type="entry name" value="Clc chloride channel"/>
    <property type="match status" value="1"/>
</dbReference>
<dbReference type="RefSeq" id="WP_135658372.1">
    <property type="nucleotide sequence ID" value="NZ_JAJUFJ010000007.1"/>
</dbReference>
<evidence type="ECO:0000256" key="1">
    <source>
        <dbReference type="ARBA" id="ARBA00004141"/>
    </source>
</evidence>
<dbReference type="InterPro" id="IPR014743">
    <property type="entry name" value="Cl-channel_core"/>
</dbReference>
<dbReference type="OrthoDB" id="9767361at2"/>
<feature type="transmembrane region" description="Helical" evidence="5">
    <location>
        <begin position="151"/>
        <end position="176"/>
    </location>
</feature>
<dbReference type="AlphaFoldDB" id="A0A4Z0YGX6"/>
<keyword evidence="2 5" id="KW-0812">Transmembrane</keyword>
<evidence type="ECO:0000256" key="2">
    <source>
        <dbReference type="ARBA" id="ARBA00022692"/>
    </source>
</evidence>
<feature type="transmembrane region" description="Helical" evidence="5">
    <location>
        <begin position="60"/>
        <end position="78"/>
    </location>
</feature>
<feature type="transmembrane region" description="Helical" evidence="5">
    <location>
        <begin position="382"/>
        <end position="402"/>
    </location>
</feature>
<dbReference type="SUPFAM" id="SSF81340">
    <property type="entry name" value="Clc chloride channel"/>
    <property type="match status" value="1"/>
</dbReference>
<dbReference type="PANTHER" id="PTHR43427">
    <property type="entry name" value="CHLORIDE CHANNEL PROTEIN CLC-E"/>
    <property type="match status" value="1"/>
</dbReference>
<dbReference type="InterPro" id="IPR050368">
    <property type="entry name" value="ClC-type_chloride_channel"/>
</dbReference>
<evidence type="ECO:0000256" key="4">
    <source>
        <dbReference type="ARBA" id="ARBA00023136"/>
    </source>
</evidence>
<evidence type="ECO:0000256" key="3">
    <source>
        <dbReference type="ARBA" id="ARBA00022989"/>
    </source>
</evidence>
<keyword evidence="3 5" id="KW-1133">Transmembrane helix</keyword>